<keyword evidence="1" id="KW-1133">Transmembrane helix</keyword>
<accession>A0A2X7FMU6</accession>
<sequence length="70" mass="8041">MCCLVFQQDEVYHFEIVELLAKLMNNSSKTSTVQIKRIKPSIIYRLLLIGLGSPMVIYGLVRPLTIETRD</sequence>
<keyword evidence="1" id="KW-0472">Membrane</keyword>
<evidence type="ECO:0000313" key="3">
    <source>
        <dbReference type="Proteomes" id="UP000250671"/>
    </source>
</evidence>
<feature type="transmembrane region" description="Helical" evidence="1">
    <location>
        <begin position="42"/>
        <end position="61"/>
    </location>
</feature>
<gene>
    <name evidence="2" type="ORF">SAMEA3752557_04779</name>
</gene>
<keyword evidence="1" id="KW-0812">Transmembrane</keyword>
<evidence type="ECO:0000256" key="1">
    <source>
        <dbReference type="SAM" id="Phobius"/>
    </source>
</evidence>
<protein>
    <submittedName>
        <fullName evidence="2">Membrane protein</fullName>
    </submittedName>
</protein>
<proteinExistence type="predicted"/>
<name>A0A2X7FMU6_ECOLX</name>
<organism evidence="2 3">
    <name type="scientific">Escherichia coli</name>
    <dbReference type="NCBI Taxonomy" id="562"/>
    <lineage>
        <taxon>Bacteria</taxon>
        <taxon>Pseudomonadati</taxon>
        <taxon>Pseudomonadota</taxon>
        <taxon>Gammaproteobacteria</taxon>
        <taxon>Enterobacterales</taxon>
        <taxon>Enterobacteriaceae</taxon>
        <taxon>Escherichia</taxon>
    </lineage>
</organism>
<dbReference type="Proteomes" id="UP000250671">
    <property type="component" value="Unassembled WGS sequence"/>
</dbReference>
<evidence type="ECO:0000313" key="2">
    <source>
        <dbReference type="EMBL" id="SQP87733.1"/>
    </source>
</evidence>
<reference evidence="2 3" key="1">
    <citation type="submission" date="2018-06" db="EMBL/GenBank/DDBJ databases">
        <authorList>
            <consortium name="Pathogen Informatics"/>
            <person name="Doyle S."/>
        </authorList>
    </citation>
    <scope>NUCLEOTIDE SEQUENCE [LARGE SCALE GENOMIC DNA]</scope>
    <source>
        <strain evidence="2 3">VREC0535</strain>
    </source>
</reference>
<dbReference type="EMBL" id="UCZA01000039">
    <property type="protein sequence ID" value="SQP87733.1"/>
    <property type="molecule type" value="Genomic_DNA"/>
</dbReference>
<dbReference type="AlphaFoldDB" id="A0A2X7FMU6"/>